<dbReference type="InterPro" id="IPR024983">
    <property type="entry name" value="CHAT_dom"/>
</dbReference>
<dbReference type="PANTHER" id="PTHR19959:SF119">
    <property type="entry name" value="FUNGAL LIPASE-LIKE DOMAIN-CONTAINING PROTEIN"/>
    <property type="match status" value="1"/>
</dbReference>
<dbReference type="SUPFAM" id="SSF81901">
    <property type="entry name" value="HCP-like"/>
    <property type="match status" value="2"/>
</dbReference>
<dbReference type="PANTHER" id="PTHR19959">
    <property type="entry name" value="KINESIN LIGHT CHAIN"/>
    <property type="match status" value="1"/>
</dbReference>
<comment type="caution">
    <text evidence="2">The sequence shown here is derived from an EMBL/GenBank/DDBJ whole genome shotgun (WGS) entry which is preliminary data.</text>
</comment>
<feature type="domain" description="CHAT" evidence="1">
    <location>
        <begin position="1306"/>
        <end position="1643"/>
    </location>
</feature>
<name>A0A9W8TNN4_9PEZI</name>
<keyword evidence="3" id="KW-1185">Reference proteome</keyword>
<proteinExistence type="predicted"/>
<dbReference type="Gene3D" id="1.25.40.10">
    <property type="entry name" value="Tetratricopeptide repeat domain"/>
    <property type="match status" value="3"/>
</dbReference>
<dbReference type="Pfam" id="PF12770">
    <property type="entry name" value="CHAT"/>
    <property type="match status" value="1"/>
</dbReference>
<dbReference type="VEuPathDB" id="FungiDB:F4678DRAFT_455706"/>
<sequence>MSPVPDDQPDILPAFEIPVDAASGGEKDLVQHALSLAQQQYRQYQETDILSQLEEAISILSEAGKAIVGNTTYKTKVLNNCGVYVRARYLKTKSRSDLEEAIRILRSASNMSKRLYDDGGITQGENPVRARIMHNLSLALENSHEENGTLHDLEEAIDLTRAALSITTGSLIRAKYSICLGRLLYESFQFSHNMTDLDEAIRVTHIALTLVPDGTDQVQALNHLAKFLHLRYRFRGASTDLNEAIRIARMTVRVVMQDNVKESKYLYRLGCWLAKRHSLNESEADLEDSIQFLQAAVEITPNGHATKVLRQAELAKQYNSRYMRNNDLRDIRKASKILWAAIEEPCIVDATVPETNINILRQLHAYILSTYLRSDTISDLNELIRVTEILINTLPSDNTYRAEYLAGHAAYLRARYGKLGEMSDLEEAIHLTQVAIDGLIDDKWSEAKFSKQLRVLRCDISLRVGVTSDLHEAAVQITRAAVSSATPEDASVELKYLDAFMIHLGDLCTVINTITFNKHAILIMRSASSIAPALHPAHITISKHLSDILVHIFEQTFDLDFLNDAIRVLKESLKSAPDGHCYVEAMLCTLRSSVLDVYEETQELTDLEDVVDILKSTLHLDPNDYAAQSTTFYTIGNCLGKLYALTHNLNSLDEAIGYSRKAIEISAQHSDKKRFLASLGGLIGTRYRATGNLSDIEEAIQLTRVAAEEATGKLKKVPILDNLGHLLQARFETTGVISDLQEAVQIGREVVNGVPGVLSRPVYLNSLCMHLRFLFIRTRNIDHLEEAIRVQRGAITKDTQPDPERSMHLLGLADSLYLRYTEIEVESDLEEAIKLIQEAIDITAESSPNRVTYLTRNSVYFIAKYERTGGRADLDEAVRVAYVALDAVPKGHPSRAGVLEHLGNGLIHLYTSTGVVYELQRAIEFAEEAVEITLGGPEHAEALNCLAVRLSERYKGTGELADIVEAARLTRLAFEISLKAEDKVRHRKYIALHLRERYQKTQQLADLDEAIEAANEAVSWTPNDHPYHAEAMGTLATILEERYSRTKAVPDIQRAITCHQAALMQSNAQVRTRIEGGTDVVRCCALISDWQQAYEAVLLVVSLIPTLISRSHKNSDKQNVLRWVAGIASDAAATALNAAKGPYSALNLLEQSRGLLATSLEEMRADILNLREKHPQLAEEFIRLQGELNLQASSRKALHSSDDTQSLSIQVHTSQAYQTDKAFDQLLVKIRDQPDFRTFLLLPSEEEMKQAALKGSTIVVINVSNYRSDAILVQENQIRVLPLPSLRKSDVDEKSTSSNLGASHILAWLWDVIASPVLNAIGCSACPSEEKWRRVWWIPVGPLSRFPLHAAGRHFQGTRDVVIDRVMSSYNSSIKAIIRGRQRPLLWNVASTVRPRALLVAMRDTPGYPRLRYANVEVETLRSICETMAVDIVDPGQFRDEIIAQLPECSIFHFAGHGYTHRGDPSQSHLVAYDGRITVASLLEMDLRKRAPFLAYLSACGTGRVRDDDFLDESMHLISAFQLGGFRHVIGTLWEVNDKSCTKMAKVTYEGIRNGGMTDDSVCLGLHNASRELRDTWLEQSSKESNNKSICGPTTLNGLNVGKIDTRMREGQSRLLRDIVPDEDDDDTEGSHPAFWIPYVHFGV</sequence>
<reference evidence="2" key="1">
    <citation type="submission" date="2022-07" db="EMBL/GenBank/DDBJ databases">
        <title>Genome Sequence of Xylaria arbuscula.</title>
        <authorList>
            <person name="Buettner E."/>
        </authorList>
    </citation>
    <scope>NUCLEOTIDE SEQUENCE</scope>
    <source>
        <strain evidence="2">VT107</strain>
    </source>
</reference>
<dbReference type="SUPFAM" id="SSF48452">
    <property type="entry name" value="TPR-like"/>
    <property type="match status" value="1"/>
</dbReference>
<gene>
    <name evidence="2" type="ORF">NPX13_g2971</name>
</gene>
<evidence type="ECO:0000313" key="2">
    <source>
        <dbReference type="EMBL" id="KAJ3577598.1"/>
    </source>
</evidence>
<organism evidence="2 3">
    <name type="scientific">Xylaria arbuscula</name>
    <dbReference type="NCBI Taxonomy" id="114810"/>
    <lineage>
        <taxon>Eukaryota</taxon>
        <taxon>Fungi</taxon>
        <taxon>Dikarya</taxon>
        <taxon>Ascomycota</taxon>
        <taxon>Pezizomycotina</taxon>
        <taxon>Sordariomycetes</taxon>
        <taxon>Xylariomycetidae</taxon>
        <taxon>Xylariales</taxon>
        <taxon>Xylariaceae</taxon>
        <taxon>Xylaria</taxon>
    </lineage>
</organism>
<dbReference type="InterPro" id="IPR011990">
    <property type="entry name" value="TPR-like_helical_dom_sf"/>
</dbReference>
<protein>
    <recommendedName>
        <fullName evidence="1">CHAT domain-containing protein</fullName>
    </recommendedName>
</protein>
<dbReference type="VEuPathDB" id="FungiDB:F4678DRAFT_413442"/>
<dbReference type="EMBL" id="JANPWZ010000340">
    <property type="protein sequence ID" value="KAJ3577598.1"/>
    <property type="molecule type" value="Genomic_DNA"/>
</dbReference>
<evidence type="ECO:0000259" key="1">
    <source>
        <dbReference type="Pfam" id="PF12770"/>
    </source>
</evidence>
<evidence type="ECO:0000313" key="3">
    <source>
        <dbReference type="Proteomes" id="UP001148614"/>
    </source>
</evidence>
<dbReference type="Proteomes" id="UP001148614">
    <property type="component" value="Unassembled WGS sequence"/>
</dbReference>
<accession>A0A9W8TNN4</accession>